<accession>A0ABQ6R5E4</accession>
<evidence type="ECO:0000313" key="2">
    <source>
        <dbReference type="Proteomes" id="UP001342631"/>
    </source>
</evidence>
<name>A0ABQ6R5E4_9BACT</name>
<dbReference type="RefSeq" id="WP_338282760.1">
    <property type="nucleotide sequence ID" value="NZ_BTTX01000013.1"/>
</dbReference>
<keyword evidence="2" id="KW-1185">Reference proteome</keyword>
<comment type="caution">
    <text evidence="1">The sequence shown here is derived from an EMBL/GenBank/DDBJ whole genome shotgun (WGS) entry which is preliminary data.</text>
</comment>
<proteinExistence type="predicted"/>
<protein>
    <submittedName>
        <fullName evidence="1">Uncharacterized protein</fullName>
    </submittedName>
</protein>
<dbReference type="Proteomes" id="UP001342631">
    <property type="component" value="Unassembled WGS sequence"/>
</dbReference>
<gene>
    <name evidence="1" type="ORF">ASNO1_77370</name>
</gene>
<sequence>MAAVPLANLLSLFLEGLASQHERASPEAGVRLLVEDVELCVPAYLHVFRDGTATLPESSRRLLLTLPDVRETPAPRSLGRLRITLVAQSPGVSLAEEESES</sequence>
<dbReference type="EMBL" id="BTTX01000013">
    <property type="protein sequence ID" value="GMU11483.1"/>
    <property type="molecule type" value="Genomic_DNA"/>
</dbReference>
<reference evidence="1 2" key="1">
    <citation type="journal article" date="2024" name="Arch. Microbiol.">
        <title>Corallococcus caeni sp. nov., a novel myxobacterium isolated from activated sludge.</title>
        <authorList>
            <person name="Tomita S."/>
            <person name="Nakai R."/>
            <person name="Kuroda K."/>
            <person name="Kurashita H."/>
            <person name="Hatamoto M."/>
            <person name="Yamaguchi T."/>
            <person name="Narihiro T."/>
        </authorList>
    </citation>
    <scope>NUCLEOTIDE SEQUENCE [LARGE SCALE GENOMIC DNA]</scope>
    <source>
        <strain evidence="1 2">NO1</strain>
    </source>
</reference>
<evidence type="ECO:0000313" key="1">
    <source>
        <dbReference type="EMBL" id="GMU11483.1"/>
    </source>
</evidence>
<organism evidence="1 2">
    <name type="scientific">Corallococcus caeni</name>
    <dbReference type="NCBI Taxonomy" id="3082388"/>
    <lineage>
        <taxon>Bacteria</taxon>
        <taxon>Pseudomonadati</taxon>
        <taxon>Myxococcota</taxon>
        <taxon>Myxococcia</taxon>
        <taxon>Myxococcales</taxon>
        <taxon>Cystobacterineae</taxon>
        <taxon>Myxococcaceae</taxon>
        <taxon>Corallococcus</taxon>
    </lineage>
</organism>